<feature type="compositionally biased region" description="Low complexity" evidence="1">
    <location>
        <begin position="358"/>
        <end position="378"/>
    </location>
</feature>
<evidence type="ECO:0000256" key="2">
    <source>
        <dbReference type="SAM" id="Phobius"/>
    </source>
</evidence>
<feature type="transmembrane region" description="Helical" evidence="2">
    <location>
        <begin position="716"/>
        <end position="735"/>
    </location>
</feature>
<dbReference type="Gene3D" id="2.60.40.10">
    <property type="entry name" value="Immunoglobulins"/>
    <property type="match status" value="2"/>
</dbReference>
<evidence type="ECO:0000313" key="4">
    <source>
        <dbReference type="Proteomes" id="UP001165587"/>
    </source>
</evidence>
<organism evidence="3 4">
    <name type="scientific">Herbiconiux oxytropis</name>
    <dbReference type="NCBI Taxonomy" id="2970915"/>
    <lineage>
        <taxon>Bacteria</taxon>
        <taxon>Bacillati</taxon>
        <taxon>Actinomycetota</taxon>
        <taxon>Actinomycetes</taxon>
        <taxon>Micrococcales</taxon>
        <taxon>Microbacteriaceae</taxon>
        <taxon>Herbiconiux</taxon>
    </lineage>
</organism>
<comment type="caution">
    <text evidence="3">The sequence shown here is derived from an EMBL/GenBank/DDBJ whole genome shotgun (WGS) entry which is preliminary data.</text>
</comment>
<evidence type="ECO:0000313" key="3">
    <source>
        <dbReference type="EMBL" id="MCS5727555.1"/>
    </source>
</evidence>
<dbReference type="EMBL" id="JANLCK010000012">
    <property type="protein sequence ID" value="MCS5727555.1"/>
    <property type="molecule type" value="Genomic_DNA"/>
</dbReference>
<dbReference type="InterPro" id="IPR013783">
    <property type="entry name" value="Ig-like_fold"/>
</dbReference>
<keyword evidence="2" id="KW-0812">Transmembrane</keyword>
<protein>
    <submittedName>
        <fullName evidence="3">Ig-like domain-containing protein</fullName>
    </submittedName>
</protein>
<keyword evidence="2" id="KW-0472">Membrane</keyword>
<sequence>MRRAAHRAPAVSPSRVRRAAGPLLLVLATIVLLGPLFSAPSLAAAAAPATSETPAPQPEPAPDDAPTSGPDLTAPPTTPPPPAPAPEPASAVITSPADGVLLDGATTVAGTAEPGSSVQIKLGGSAEPVCIDTADASGAFACDVSGLASSPATTVRVVALSTGAEPTEASVTVRVLTAPVVSGGPRGSLTNGVVLGSAYPGASVTAVAGAFECTATADASGAWTCPLGGGITDGEHLVSAAQSTSWSGGASAVSPAVAVQVDATVPSAPALQSPAGPGTLPATGAVFSGLGEDGARVSVFAGAHVLCETVVAGGSWSCQAGTVPAGSYNVAVLQQDAAGNVSVQSGALVMTFSGSVPSPGATPGAAPQPGPTATSPGSAAPVPGTEGGDASDAPGSGSGSEAGSGTGSGSGGRPGDGSTGPGAVAPMPDGWADGTPFSASLQPAFGSAAAPLWWVALVMAGAALLLLVLPARLLEKALRGPRGTAAAVAPDPGRPARSSAASALGRLTGRNRSREEFERAPDVRVSPWVSRAATLLASAAIVTLSGPVTGEPAYLRLYLAVVAAVVVVNVAATVLPAVIARAAFGIRSTPRLRPALLLVSVAFALVSRMAGIEPALVFGLVAALVLAAPAASARSERATLGRLATVQLLVLLLVGGAAWVAAGLITGLAGDGAPGFWVVAASELLHTIVLAALGSASLLLVPVARTSGRRILDWSPALWLLLAIVSFSSLTMLFVPSLAATAAAGGVLPLALVALGFAALCVSVWVWQRFVAAATDDD</sequence>
<keyword evidence="2" id="KW-1133">Transmembrane helix</keyword>
<feature type="compositionally biased region" description="Gly residues" evidence="1">
    <location>
        <begin position="396"/>
        <end position="420"/>
    </location>
</feature>
<feature type="compositionally biased region" description="Pro residues" evidence="1">
    <location>
        <begin position="76"/>
        <end position="87"/>
    </location>
</feature>
<dbReference type="RefSeq" id="WP_259530550.1">
    <property type="nucleotide sequence ID" value="NZ_JANLCK010000012.1"/>
</dbReference>
<feature type="transmembrane region" description="Helical" evidence="2">
    <location>
        <begin position="452"/>
        <end position="474"/>
    </location>
</feature>
<feature type="transmembrane region" description="Helical" evidence="2">
    <location>
        <begin position="528"/>
        <end position="545"/>
    </location>
</feature>
<dbReference type="GO" id="GO:0005975">
    <property type="term" value="P:carbohydrate metabolic process"/>
    <property type="evidence" value="ECO:0007669"/>
    <property type="project" value="UniProtKB-ARBA"/>
</dbReference>
<feature type="transmembrane region" description="Helical" evidence="2">
    <location>
        <begin position="616"/>
        <end position="633"/>
    </location>
</feature>
<evidence type="ECO:0000256" key="1">
    <source>
        <dbReference type="SAM" id="MobiDB-lite"/>
    </source>
</evidence>
<feature type="transmembrane region" description="Helical" evidence="2">
    <location>
        <begin position="645"/>
        <end position="665"/>
    </location>
</feature>
<feature type="transmembrane region" description="Helical" evidence="2">
    <location>
        <begin position="557"/>
        <end position="580"/>
    </location>
</feature>
<proteinExistence type="predicted"/>
<accession>A0AA41XJT4</accession>
<keyword evidence="4" id="KW-1185">Reference proteome</keyword>
<feature type="region of interest" description="Disordered" evidence="1">
    <location>
        <begin position="47"/>
        <end position="91"/>
    </location>
</feature>
<feature type="transmembrane region" description="Helical" evidence="2">
    <location>
        <begin position="685"/>
        <end position="704"/>
    </location>
</feature>
<feature type="region of interest" description="Disordered" evidence="1">
    <location>
        <begin position="358"/>
        <end position="431"/>
    </location>
</feature>
<name>A0AA41XJT4_9MICO</name>
<feature type="region of interest" description="Disordered" evidence="1">
    <location>
        <begin position="484"/>
        <end position="505"/>
    </location>
</feature>
<reference evidence="3" key="1">
    <citation type="submission" date="2022-08" db="EMBL/GenBank/DDBJ databases">
        <authorList>
            <person name="Deng Y."/>
            <person name="Han X.-F."/>
            <person name="Zhang Y.-Q."/>
        </authorList>
    </citation>
    <scope>NUCLEOTIDE SEQUENCE</scope>
    <source>
        <strain evidence="3">CPCC 203407</strain>
    </source>
</reference>
<dbReference type="AlphaFoldDB" id="A0AA41XJT4"/>
<feature type="transmembrane region" description="Helical" evidence="2">
    <location>
        <begin position="592"/>
        <end position="610"/>
    </location>
</feature>
<gene>
    <name evidence="3" type="ORF">N1028_16800</name>
</gene>
<feature type="compositionally biased region" description="Low complexity" evidence="1">
    <location>
        <begin position="489"/>
        <end position="505"/>
    </location>
</feature>
<feature type="transmembrane region" description="Helical" evidence="2">
    <location>
        <begin position="747"/>
        <end position="767"/>
    </location>
</feature>
<dbReference type="Proteomes" id="UP001165587">
    <property type="component" value="Unassembled WGS sequence"/>
</dbReference>